<dbReference type="AlphaFoldDB" id="A0A7R9CH57"/>
<protein>
    <submittedName>
        <fullName evidence="2">Uncharacterized protein</fullName>
    </submittedName>
</protein>
<dbReference type="EMBL" id="OD000201">
    <property type="protein sequence ID" value="CAD7396374.1"/>
    <property type="molecule type" value="Genomic_DNA"/>
</dbReference>
<keyword evidence="1" id="KW-0732">Signal</keyword>
<name>A0A7R9CH57_TIMPO</name>
<feature type="chain" id="PRO_5030665450" evidence="1">
    <location>
        <begin position="22"/>
        <end position="207"/>
    </location>
</feature>
<evidence type="ECO:0000256" key="1">
    <source>
        <dbReference type="SAM" id="SignalP"/>
    </source>
</evidence>
<proteinExistence type="predicted"/>
<accession>A0A7R9CH57</accession>
<feature type="signal peptide" evidence="1">
    <location>
        <begin position="1"/>
        <end position="21"/>
    </location>
</feature>
<evidence type="ECO:0000313" key="2">
    <source>
        <dbReference type="EMBL" id="CAD7396374.1"/>
    </source>
</evidence>
<sequence length="207" mass="23099">MMNRNYLVGLLFVMGMSYASSQTTVHPTEIRTSISPSSAAELHTTSALANYATEAGIGKVELEEVNPHLRGGRVENHLGEKTVHHNEIRTLISPSSAVELQHDKRVSQLRHRGGITYAHAQSFTLFNARVSGGTHEGVKLIWFISDKEVFFSHKIKRFCAKDYKITGLFSSPLHFHLELKRRGVPQLSDSVYLKQGVNTIEMLGDVT</sequence>
<reference evidence="2" key="1">
    <citation type="submission" date="2020-11" db="EMBL/GenBank/DDBJ databases">
        <authorList>
            <person name="Tran Van P."/>
        </authorList>
    </citation>
    <scope>NUCLEOTIDE SEQUENCE</scope>
</reference>
<gene>
    <name evidence="2" type="ORF">TPSB3V08_LOCUS646</name>
</gene>
<organism evidence="2">
    <name type="scientific">Timema poppense</name>
    <name type="common">Walking stick</name>
    <dbReference type="NCBI Taxonomy" id="170557"/>
    <lineage>
        <taxon>Eukaryota</taxon>
        <taxon>Metazoa</taxon>
        <taxon>Ecdysozoa</taxon>
        <taxon>Arthropoda</taxon>
        <taxon>Hexapoda</taxon>
        <taxon>Insecta</taxon>
        <taxon>Pterygota</taxon>
        <taxon>Neoptera</taxon>
        <taxon>Polyneoptera</taxon>
        <taxon>Phasmatodea</taxon>
        <taxon>Timematodea</taxon>
        <taxon>Timematoidea</taxon>
        <taxon>Timematidae</taxon>
        <taxon>Timema</taxon>
    </lineage>
</organism>